<name>A0A7K0DYH8_9NOCA</name>
<feature type="transmembrane region" description="Helical" evidence="1">
    <location>
        <begin position="47"/>
        <end position="65"/>
    </location>
</feature>
<dbReference type="AlphaFoldDB" id="A0A7K0DYH8"/>
<keyword evidence="3" id="KW-1185">Reference proteome</keyword>
<keyword evidence="1" id="KW-0812">Transmembrane</keyword>
<evidence type="ECO:0008006" key="4">
    <source>
        <dbReference type="Google" id="ProtNLM"/>
    </source>
</evidence>
<proteinExistence type="predicted"/>
<comment type="caution">
    <text evidence="2">The sequence shown here is derived from an EMBL/GenBank/DDBJ whole genome shotgun (WGS) entry which is preliminary data.</text>
</comment>
<accession>A0A7K0DYH8</accession>
<evidence type="ECO:0000313" key="3">
    <source>
        <dbReference type="Proteomes" id="UP000431401"/>
    </source>
</evidence>
<organism evidence="2 3">
    <name type="scientific">Nocardia aurantia</name>
    <dbReference type="NCBI Taxonomy" id="2585199"/>
    <lineage>
        <taxon>Bacteria</taxon>
        <taxon>Bacillati</taxon>
        <taxon>Actinomycetota</taxon>
        <taxon>Actinomycetes</taxon>
        <taxon>Mycobacteriales</taxon>
        <taxon>Nocardiaceae</taxon>
        <taxon>Nocardia</taxon>
    </lineage>
</organism>
<keyword evidence="1" id="KW-1133">Transmembrane helix</keyword>
<feature type="transmembrane region" description="Helical" evidence="1">
    <location>
        <begin position="7"/>
        <end position="27"/>
    </location>
</feature>
<dbReference type="EMBL" id="WEGI01000015">
    <property type="protein sequence ID" value="MQY30765.1"/>
    <property type="molecule type" value="Genomic_DNA"/>
</dbReference>
<sequence length="463" mass="50874">MRRSSLLTAIVVSVILGVVITAAAWWLLRQVLGVAAEPPSKADLTRFAFSVTVGIGGVVGLVVAYRRQRDSERGRFAELFGAAAGQLGDADAAVRMAGVYAMAGVADDFAAPGRRQQCIDVLCGYLRLPYEPESGGSHLAVRTETSATDGTTTELKYQLRANDREVRRAVVEVIVAHLRPSAEISWSDRDFDFADAVLEDCDFRDAVFAGERTYFARTVFIGNRATTFESARFVGRYVNFRNAEFKGALTLFRDTEFAPREPRRDEPRGSGVVFTGVRFGSPVSFQRAVFRGTRTSFPNAGFLGPHTTFTEVRFLAAHTDFTATTFGGDETLFDKAEFEGERITFAGTQFFADRTTFENARLGAKSRWRRPGTAEIDFARVEYHGTVSFAGAVIEGRAANFTRGDFFGEISFRGTKFAAREVTFDKPKSWMGVLTDWDEDPSGQPGNIAPALWPPMPPGTTPV</sequence>
<evidence type="ECO:0000313" key="2">
    <source>
        <dbReference type="EMBL" id="MQY30765.1"/>
    </source>
</evidence>
<protein>
    <recommendedName>
        <fullName evidence="4">Pentapeptide repeat-containing protein</fullName>
    </recommendedName>
</protein>
<dbReference type="Proteomes" id="UP000431401">
    <property type="component" value="Unassembled WGS sequence"/>
</dbReference>
<keyword evidence="1" id="KW-0472">Membrane</keyword>
<dbReference type="Gene3D" id="2.160.20.80">
    <property type="entry name" value="E3 ubiquitin-protein ligase SopA"/>
    <property type="match status" value="1"/>
</dbReference>
<gene>
    <name evidence="2" type="ORF">NRB56_63680</name>
</gene>
<evidence type="ECO:0000256" key="1">
    <source>
        <dbReference type="SAM" id="Phobius"/>
    </source>
</evidence>
<reference evidence="2 3" key="1">
    <citation type="submission" date="2019-10" db="EMBL/GenBank/DDBJ databases">
        <title>Nocardia macrotermitis sp. nov. and Nocardia aurantia sp. nov., isolated from the gut of fungus growing-termite Macrotermes natalensis.</title>
        <authorList>
            <person name="Benndorf R."/>
            <person name="Schwitalla J."/>
            <person name="Martin K."/>
            <person name="De Beer W."/>
            <person name="Kaster A.-K."/>
            <person name="Vollmers J."/>
            <person name="Poulsen M."/>
            <person name="Beemelmanns C."/>
        </authorList>
    </citation>
    <scope>NUCLEOTIDE SEQUENCE [LARGE SCALE GENOMIC DNA]</scope>
    <source>
        <strain evidence="2 3">RB56</strain>
    </source>
</reference>